<sequence length="90" mass="10244">MKLFEDELTYDFYPYILVLKIRTWVSDFLEVSVEHKPTGSLGSPHPSSPVPPPSPLSHYPRYPDLRTLVYQCTARVAKVRLRSLGLANGK</sequence>
<dbReference type="Proteomes" id="UP000516437">
    <property type="component" value="Chromosome 4"/>
</dbReference>
<feature type="compositionally biased region" description="Pro residues" evidence="1">
    <location>
        <begin position="46"/>
        <end position="55"/>
    </location>
</feature>
<reference evidence="2 3" key="1">
    <citation type="journal article" date="2019" name="Plant Biotechnol. J.">
        <title>The red bayberry genome and genetic basis of sex determination.</title>
        <authorList>
            <person name="Jia H.M."/>
            <person name="Jia H.J."/>
            <person name="Cai Q.L."/>
            <person name="Wang Y."/>
            <person name="Zhao H.B."/>
            <person name="Yang W.F."/>
            <person name="Wang G.Y."/>
            <person name="Li Y.H."/>
            <person name="Zhan D.L."/>
            <person name="Shen Y.T."/>
            <person name="Niu Q.F."/>
            <person name="Chang L."/>
            <person name="Qiu J."/>
            <person name="Zhao L."/>
            <person name="Xie H.B."/>
            <person name="Fu W.Y."/>
            <person name="Jin J."/>
            <person name="Li X.W."/>
            <person name="Jiao Y."/>
            <person name="Zhou C.C."/>
            <person name="Tu T."/>
            <person name="Chai C.Y."/>
            <person name="Gao J.L."/>
            <person name="Fan L.J."/>
            <person name="van de Weg E."/>
            <person name="Wang J.Y."/>
            <person name="Gao Z.S."/>
        </authorList>
    </citation>
    <scope>NUCLEOTIDE SEQUENCE [LARGE SCALE GENOMIC DNA]</scope>
    <source>
        <tissue evidence="2">Leaves</tissue>
    </source>
</reference>
<proteinExistence type="predicted"/>
<comment type="caution">
    <text evidence="2">The sequence shown here is derived from an EMBL/GenBank/DDBJ whole genome shotgun (WGS) entry which is preliminary data.</text>
</comment>
<gene>
    <name evidence="2" type="ORF">CJ030_MR4G018361</name>
</gene>
<evidence type="ECO:0000313" key="2">
    <source>
        <dbReference type="EMBL" id="KAB1217442.1"/>
    </source>
</evidence>
<evidence type="ECO:0000256" key="1">
    <source>
        <dbReference type="SAM" id="MobiDB-lite"/>
    </source>
</evidence>
<feature type="region of interest" description="Disordered" evidence="1">
    <location>
        <begin position="35"/>
        <end position="58"/>
    </location>
</feature>
<name>A0A6A1VWT8_9ROSI</name>
<protein>
    <submittedName>
        <fullName evidence="2">Uncharacterized protein</fullName>
    </submittedName>
</protein>
<accession>A0A6A1VWT8</accession>
<dbReference type="EMBL" id="RXIC02000022">
    <property type="protein sequence ID" value="KAB1217442.1"/>
    <property type="molecule type" value="Genomic_DNA"/>
</dbReference>
<organism evidence="2 3">
    <name type="scientific">Morella rubra</name>
    <name type="common">Chinese bayberry</name>
    <dbReference type="NCBI Taxonomy" id="262757"/>
    <lineage>
        <taxon>Eukaryota</taxon>
        <taxon>Viridiplantae</taxon>
        <taxon>Streptophyta</taxon>
        <taxon>Embryophyta</taxon>
        <taxon>Tracheophyta</taxon>
        <taxon>Spermatophyta</taxon>
        <taxon>Magnoliopsida</taxon>
        <taxon>eudicotyledons</taxon>
        <taxon>Gunneridae</taxon>
        <taxon>Pentapetalae</taxon>
        <taxon>rosids</taxon>
        <taxon>fabids</taxon>
        <taxon>Fagales</taxon>
        <taxon>Myricaceae</taxon>
        <taxon>Morella</taxon>
    </lineage>
</organism>
<keyword evidence="3" id="KW-1185">Reference proteome</keyword>
<dbReference type="AlphaFoldDB" id="A0A6A1VWT8"/>
<evidence type="ECO:0000313" key="3">
    <source>
        <dbReference type="Proteomes" id="UP000516437"/>
    </source>
</evidence>